<sequence length="628" mass="68983">MDNSTEGLQTTIPPHIADMAPAHSLLVQLPAIRNPPSSDIHVLHGLSKGLMVTYDNYTTFAKGFGNMNRLNEVGLLWIDLCFVDGLVAFLVEGFYAWRIWILSRSKALVGVIMFTALVQLGGAIAAGIRGKEAQVLSKLKEYCFIASSFWLGGSAVCDIIIACSMTWVLYRTKSTYKHTQNIVRRIILLTMETGTVTALAATFDLIFFLIWPDRDGHVILGLNLAKLYCNSLLVILNSRIKIPGARGYEENTALMLELSTGFRTNFTSNLSAGVQDTGLGGRVTGNQNHIPRTEVLVSREAWSDRVGDVKDMKSPMNPDGTIGPPATGTYKHMQLNAPHTFDQFYEVCFIKQLVSSYHMERQRVDDSDLSRLIYSNGGYGWNKKIDDKAEYLSTSHGAQKSGSTVTFRFNGTSVQVKGTILQHKQDSKNRPYAEFALDSNMITTFDIGNSSNNSVLYQQTFYNSPSLPAEKEHILTIALFDPDEYLWIDYIDYIPVPGAAMNTPATSSTLLTNGMTSTPSTTTNGVTVSSQPQNDDSASSISKSLVSGVSISAAVMMALLVALVWRRRRRRLKASGEEDSLPITEEQFSQGSGPMSSISEPSSLDFGSSDQGQAQQMDVSPPPYRETA</sequence>
<protein>
    <recommendedName>
        <fullName evidence="3">DUF6534 domain-containing protein</fullName>
    </recommendedName>
</protein>
<keyword evidence="2" id="KW-0812">Transmembrane</keyword>
<feature type="compositionally biased region" description="Low complexity" evidence="1">
    <location>
        <begin position="512"/>
        <end position="530"/>
    </location>
</feature>
<feature type="transmembrane region" description="Helical" evidence="2">
    <location>
        <begin position="545"/>
        <end position="565"/>
    </location>
</feature>
<keyword evidence="2" id="KW-1133">Transmembrane helix</keyword>
<feature type="transmembrane region" description="Helical" evidence="2">
    <location>
        <begin position="148"/>
        <end position="170"/>
    </location>
</feature>
<dbReference type="Pfam" id="PF20152">
    <property type="entry name" value="DUF6534"/>
    <property type="match status" value="1"/>
</dbReference>
<evidence type="ECO:0000256" key="2">
    <source>
        <dbReference type="SAM" id="Phobius"/>
    </source>
</evidence>
<feature type="region of interest" description="Disordered" evidence="1">
    <location>
        <begin position="574"/>
        <end position="628"/>
    </location>
</feature>
<evidence type="ECO:0000313" key="4">
    <source>
        <dbReference type="EMBL" id="KAL0061396.1"/>
    </source>
</evidence>
<feature type="region of interest" description="Disordered" evidence="1">
    <location>
        <begin position="511"/>
        <end position="540"/>
    </location>
</feature>
<comment type="caution">
    <text evidence="4">The sequence shown here is derived from an EMBL/GenBank/DDBJ whole genome shotgun (WGS) entry which is preliminary data.</text>
</comment>
<dbReference type="PANTHER" id="PTHR40465">
    <property type="entry name" value="CHROMOSOME 1, WHOLE GENOME SHOTGUN SEQUENCE"/>
    <property type="match status" value="1"/>
</dbReference>
<dbReference type="Proteomes" id="UP001437256">
    <property type="component" value="Unassembled WGS sequence"/>
</dbReference>
<evidence type="ECO:0000259" key="3">
    <source>
        <dbReference type="Pfam" id="PF20152"/>
    </source>
</evidence>
<organism evidence="4 5">
    <name type="scientific">Marasmius tenuissimus</name>
    <dbReference type="NCBI Taxonomy" id="585030"/>
    <lineage>
        <taxon>Eukaryota</taxon>
        <taxon>Fungi</taxon>
        <taxon>Dikarya</taxon>
        <taxon>Basidiomycota</taxon>
        <taxon>Agaricomycotina</taxon>
        <taxon>Agaricomycetes</taxon>
        <taxon>Agaricomycetidae</taxon>
        <taxon>Agaricales</taxon>
        <taxon>Marasmiineae</taxon>
        <taxon>Marasmiaceae</taxon>
        <taxon>Marasmius</taxon>
    </lineage>
</organism>
<keyword evidence="2" id="KW-0472">Membrane</keyword>
<feature type="compositionally biased region" description="Polar residues" evidence="1">
    <location>
        <begin position="605"/>
        <end position="618"/>
    </location>
</feature>
<feature type="transmembrane region" description="Helical" evidence="2">
    <location>
        <begin position="107"/>
        <end position="128"/>
    </location>
</feature>
<accession>A0ABR2ZK59</accession>
<feature type="compositionally biased region" description="Low complexity" evidence="1">
    <location>
        <begin position="591"/>
        <end position="603"/>
    </location>
</feature>
<evidence type="ECO:0000256" key="1">
    <source>
        <dbReference type="SAM" id="MobiDB-lite"/>
    </source>
</evidence>
<feature type="domain" description="DUF6534" evidence="3">
    <location>
        <begin position="154"/>
        <end position="239"/>
    </location>
</feature>
<feature type="transmembrane region" description="Helical" evidence="2">
    <location>
        <begin position="74"/>
        <end position="95"/>
    </location>
</feature>
<name>A0ABR2ZK59_9AGAR</name>
<gene>
    <name evidence="4" type="ORF">AAF712_011797</name>
</gene>
<dbReference type="PANTHER" id="PTHR40465:SF1">
    <property type="entry name" value="DUF6534 DOMAIN-CONTAINING PROTEIN"/>
    <property type="match status" value="1"/>
</dbReference>
<keyword evidence="5" id="KW-1185">Reference proteome</keyword>
<dbReference type="EMBL" id="JBBXMP010000137">
    <property type="protein sequence ID" value="KAL0061396.1"/>
    <property type="molecule type" value="Genomic_DNA"/>
</dbReference>
<dbReference type="InterPro" id="IPR045339">
    <property type="entry name" value="DUF6534"/>
</dbReference>
<dbReference type="Gene3D" id="2.60.120.260">
    <property type="entry name" value="Galactose-binding domain-like"/>
    <property type="match status" value="1"/>
</dbReference>
<proteinExistence type="predicted"/>
<feature type="transmembrane region" description="Helical" evidence="2">
    <location>
        <begin position="182"/>
        <end position="211"/>
    </location>
</feature>
<evidence type="ECO:0000313" key="5">
    <source>
        <dbReference type="Proteomes" id="UP001437256"/>
    </source>
</evidence>
<reference evidence="4 5" key="1">
    <citation type="submission" date="2024-05" db="EMBL/GenBank/DDBJ databases">
        <title>A draft genome resource for the thread blight pathogen Marasmius tenuissimus strain MS-2.</title>
        <authorList>
            <person name="Yulfo-Soto G.E."/>
            <person name="Baruah I.K."/>
            <person name="Amoako-Attah I."/>
            <person name="Bukari Y."/>
            <person name="Meinhardt L.W."/>
            <person name="Bailey B.A."/>
            <person name="Cohen S.P."/>
        </authorList>
    </citation>
    <scope>NUCLEOTIDE SEQUENCE [LARGE SCALE GENOMIC DNA]</scope>
    <source>
        <strain evidence="4 5">MS-2</strain>
    </source>
</reference>